<dbReference type="InterPro" id="IPR052935">
    <property type="entry name" value="Mg2+_PAP"/>
</dbReference>
<proteinExistence type="predicted"/>
<evidence type="ECO:0000256" key="1">
    <source>
        <dbReference type="SAM" id="MobiDB-lite"/>
    </source>
</evidence>
<dbReference type="EMBL" id="MVOH01000002">
    <property type="protein sequence ID" value="PAU68956.1"/>
    <property type="molecule type" value="Genomic_DNA"/>
</dbReference>
<keyword evidence="3" id="KW-0067">ATP-binding</keyword>
<evidence type="ECO:0000259" key="2">
    <source>
        <dbReference type="Pfam" id="PF09949"/>
    </source>
</evidence>
<comment type="caution">
    <text evidence="3">The sequence shown here is derived from an EMBL/GenBank/DDBJ whole genome shotgun (WGS) entry which is preliminary data.</text>
</comment>
<keyword evidence="4" id="KW-1185">Reference proteome</keyword>
<name>A0A2A2EJ72_9BIFI</name>
<feature type="region of interest" description="Disordered" evidence="1">
    <location>
        <begin position="1"/>
        <end position="27"/>
    </location>
</feature>
<dbReference type="GO" id="GO:0005524">
    <property type="term" value="F:ATP binding"/>
    <property type="evidence" value="ECO:0007669"/>
    <property type="project" value="UniProtKB-KW"/>
</dbReference>
<feature type="region of interest" description="Disordered" evidence="1">
    <location>
        <begin position="40"/>
        <end position="76"/>
    </location>
</feature>
<dbReference type="InterPro" id="IPR019236">
    <property type="entry name" value="APP1_cat"/>
</dbReference>
<dbReference type="PANTHER" id="PTHR28208:SF3">
    <property type="entry name" value="PHOSPHATIDATE PHOSPHATASE APP1"/>
    <property type="match status" value="1"/>
</dbReference>
<dbReference type="Proteomes" id="UP000218399">
    <property type="component" value="Unassembled WGS sequence"/>
</dbReference>
<evidence type="ECO:0000313" key="3">
    <source>
        <dbReference type="EMBL" id="PAU68956.1"/>
    </source>
</evidence>
<protein>
    <submittedName>
        <fullName evidence="3">ABC transporter ATP-binding protein</fullName>
    </submittedName>
</protein>
<evidence type="ECO:0000313" key="4">
    <source>
        <dbReference type="Proteomes" id="UP000218399"/>
    </source>
</evidence>
<dbReference type="AlphaFoldDB" id="A0A2A2EJ72"/>
<dbReference type="GO" id="GO:0008195">
    <property type="term" value="F:phosphatidate phosphatase activity"/>
    <property type="evidence" value="ECO:0007669"/>
    <property type="project" value="InterPro"/>
</dbReference>
<feature type="compositionally biased region" description="Basic and acidic residues" evidence="1">
    <location>
        <begin position="10"/>
        <end position="27"/>
    </location>
</feature>
<gene>
    <name evidence="3" type="ORF">B1526_0149</name>
</gene>
<keyword evidence="3" id="KW-0547">Nucleotide-binding</keyword>
<feature type="domain" description="Phosphatidate phosphatase APP1 catalytic" evidence="2">
    <location>
        <begin position="290"/>
        <end position="441"/>
    </location>
</feature>
<accession>A0A2A2EJ72</accession>
<organism evidence="3 4">
    <name type="scientific">Bifidobacterium criceti</name>
    <dbReference type="NCBI Taxonomy" id="1960969"/>
    <lineage>
        <taxon>Bacteria</taxon>
        <taxon>Bacillati</taxon>
        <taxon>Actinomycetota</taxon>
        <taxon>Actinomycetes</taxon>
        <taxon>Bifidobacteriales</taxon>
        <taxon>Bifidobacteriaceae</taxon>
        <taxon>Bifidobacterium</taxon>
    </lineage>
</organism>
<reference evidence="3 4" key="1">
    <citation type="journal article" date="2017" name="ISME J.">
        <title>Unveiling bifidobacterial biogeography across the mammalian branch of the tree of life.</title>
        <authorList>
            <person name="Milani C."/>
            <person name="Mangifesta M."/>
            <person name="Mancabelli L."/>
            <person name="Lugli G.A."/>
            <person name="James K."/>
            <person name="Duranti S."/>
            <person name="Turroni F."/>
            <person name="Ferrario C."/>
            <person name="Ossiprandi M.C."/>
            <person name="van Sinderen D."/>
            <person name="Ventura M."/>
        </authorList>
    </citation>
    <scope>NUCLEOTIDE SEQUENCE [LARGE SCALE GENOMIC DNA]</scope>
    <source>
        <strain evidence="4">Ham19E</strain>
    </source>
</reference>
<sequence length="491" mass="54752">MKHTWNMTDTETKEPDMSDPQSSERRLRTTKRLLDRALDEIEQQGRAARRVSSSRATDAEIVEDPEALRAQTNEDNGDGIGAAAAVALRTTSAATAADDMPTVAVPLGEIATGVPRRRFVRKRRLRVANPVKTIVRKAVIALFGVWIKVSTSLVRRLNWFPSVKTYVGYGTEEYSRLVCRTIYAPTRAKPHTPMRGIHAMLEVPAAHERVRIDIDDVPLKTVQVGTMEVYDPIDSTRNQTMDYSMSDSAGYLDLLAEHRLQPGIHTISCTVPRRPPVKAELFTIPSDTNVGVISDVDDTIMVTQVPTLWKAVYNMMLLSPHKRASVPGMAVMYNKIRAMFPNAPFFYLSTSPWNVESQIRGFITDYGFPDGPLLLRDLDPRPKTFVPSGVQHKLEYAEQLMEDFPDMKFILLGDDGQKDPTTYAQIVKRYPGRVLAIGIRQLSPREAGGGLVPMSGFATTQPVPDTDVPVFTGATGANMMKTMLPYLEQFR</sequence>
<dbReference type="PANTHER" id="PTHR28208">
    <property type="entry name" value="PHOSPHATIDATE PHOSPHATASE APP1"/>
    <property type="match status" value="1"/>
</dbReference>
<dbReference type="Pfam" id="PF09949">
    <property type="entry name" value="APP1_cat"/>
    <property type="match status" value="1"/>
</dbReference>